<reference evidence="1" key="1">
    <citation type="submission" date="2018-02" db="EMBL/GenBank/DDBJ databases">
        <authorList>
            <person name="Cohen D.B."/>
            <person name="Kent A.D."/>
        </authorList>
    </citation>
    <scope>NUCLEOTIDE SEQUENCE</scope>
</reference>
<protein>
    <submittedName>
        <fullName evidence="1">Uncharacterized protein</fullName>
    </submittedName>
</protein>
<proteinExistence type="predicted"/>
<organism evidence="1">
    <name type="scientific">Fagus sylvatica</name>
    <name type="common">Beechnut</name>
    <dbReference type="NCBI Taxonomy" id="28930"/>
    <lineage>
        <taxon>Eukaryota</taxon>
        <taxon>Viridiplantae</taxon>
        <taxon>Streptophyta</taxon>
        <taxon>Embryophyta</taxon>
        <taxon>Tracheophyta</taxon>
        <taxon>Spermatophyta</taxon>
        <taxon>Magnoliopsida</taxon>
        <taxon>eudicotyledons</taxon>
        <taxon>Gunneridae</taxon>
        <taxon>Pentapetalae</taxon>
        <taxon>rosids</taxon>
        <taxon>fabids</taxon>
        <taxon>Fagales</taxon>
        <taxon>Fagaceae</taxon>
        <taxon>Fagus</taxon>
    </lineage>
</organism>
<evidence type="ECO:0000313" key="1">
    <source>
        <dbReference type="EMBL" id="SPD03611.1"/>
    </source>
</evidence>
<accession>A0A2N9GW45</accession>
<dbReference type="AlphaFoldDB" id="A0A2N9GW45"/>
<sequence>MLGLPPNITCLGVMGEISMDSQSSSILSHQIDFPSWVSPYEFSVIQTEFYRPPDDLQNYYDEADTGCEFQITVPGNEIPKWVNHQSVGSTISFWVGSKFPTFVLCLALCLDRLAYEDTYSYVCVVDIFTNGHKRRPIMEKLFDGLQYDHLWFYGAHHSLLQQVFGDLIEGDRNHVEISCKISYWTSKTGSKIAPFIASLGVHVECICGPQNSLIIHDNCENVDDGYNDTELPPLLSSMGFSTA</sequence>
<gene>
    <name evidence="1" type="ORF">FSB_LOCUS31493</name>
</gene>
<name>A0A2N9GW45_FAGSY</name>
<dbReference type="EMBL" id="OIVN01002436">
    <property type="protein sequence ID" value="SPD03611.1"/>
    <property type="molecule type" value="Genomic_DNA"/>
</dbReference>